<proteinExistence type="predicted"/>
<evidence type="ECO:0008006" key="5">
    <source>
        <dbReference type="Google" id="ProtNLM"/>
    </source>
</evidence>
<evidence type="ECO:0000259" key="1">
    <source>
        <dbReference type="Pfam" id="PF06250"/>
    </source>
</evidence>
<evidence type="ECO:0000313" key="4">
    <source>
        <dbReference type="Proteomes" id="UP000094067"/>
    </source>
</evidence>
<feature type="domain" description="YhcG N-terminal" evidence="2">
    <location>
        <begin position="18"/>
        <end position="152"/>
    </location>
</feature>
<gene>
    <name evidence="3" type="ORF">BEI61_00355</name>
</gene>
<accession>A0A1E3AKR1</accession>
<dbReference type="InterPro" id="IPR041527">
    <property type="entry name" value="YhcG_N"/>
</dbReference>
<dbReference type="InterPro" id="IPR011856">
    <property type="entry name" value="tRNA_endonuc-like_dom_sf"/>
</dbReference>
<name>A0A1E3AKR1_9FIRM</name>
<dbReference type="GO" id="GO:0003676">
    <property type="term" value="F:nucleic acid binding"/>
    <property type="evidence" value="ECO:0007669"/>
    <property type="project" value="InterPro"/>
</dbReference>
<evidence type="ECO:0000259" key="2">
    <source>
        <dbReference type="Pfam" id="PF17761"/>
    </source>
</evidence>
<feature type="domain" description="YhcG PDDEXK nuclease" evidence="1">
    <location>
        <begin position="177"/>
        <end position="328"/>
    </location>
</feature>
<evidence type="ECO:0000313" key="3">
    <source>
        <dbReference type="EMBL" id="ODM08726.1"/>
    </source>
</evidence>
<dbReference type="RefSeq" id="WP_069151039.1">
    <property type="nucleotide sequence ID" value="NZ_MCGH01000001.1"/>
</dbReference>
<dbReference type="InterPro" id="IPR009362">
    <property type="entry name" value="YhcG_C"/>
</dbReference>
<dbReference type="AlphaFoldDB" id="A0A1E3AKR1"/>
<dbReference type="Pfam" id="PF17761">
    <property type="entry name" value="DUF1016_N"/>
    <property type="match status" value="1"/>
</dbReference>
<organism evidence="3 4">
    <name type="scientific">Eisenbergiella tayi</name>
    <dbReference type="NCBI Taxonomy" id="1432052"/>
    <lineage>
        <taxon>Bacteria</taxon>
        <taxon>Bacillati</taxon>
        <taxon>Bacillota</taxon>
        <taxon>Clostridia</taxon>
        <taxon>Lachnospirales</taxon>
        <taxon>Lachnospiraceae</taxon>
        <taxon>Eisenbergiella</taxon>
    </lineage>
</organism>
<reference evidence="3 4" key="1">
    <citation type="submission" date="2016-07" db="EMBL/GenBank/DDBJ databases">
        <title>Characterization of isolates of Eisenbergiella tayi derived from blood cultures, using whole genome sequencing.</title>
        <authorList>
            <person name="Burdz T."/>
            <person name="Wiebe D."/>
            <person name="Huynh C."/>
            <person name="Bernard K."/>
        </authorList>
    </citation>
    <scope>NUCLEOTIDE SEQUENCE [LARGE SCALE GENOMIC DNA]</scope>
    <source>
        <strain evidence="3 4">NML 110608</strain>
    </source>
</reference>
<dbReference type="InterPro" id="IPR053148">
    <property type="entry name" value="PD-DEXK-like_domain"/>
</dbReference>
<sequence length="342" mass="40056">MDDTNITKNSMLEKLILDIEKTVLNAKENLSYSVNHTITETYWTIGKYIVESEQDGNIRAAYGSKMLTMLSHELTLRLGKGYSRPNLNNMRKFYLCYPICQTVSDKLSWSHICELIKIEDELERSFYEKETVKEKWDVRTLRRQMESALFLRLAVSRDKEGIMALAKKGIEIQKPEDVIKSTYTLEFLNLPELDQYTEGDLKTRIIDNLQKFLLELGKGFTFVGRQYPFTINNITYHCDLVFYHRILKCFVLIDLKKNSVQHEDIGQMNMYMGYFAIEENMADDNPPIGIILSKNKDELLVEYATYGMDSNLFVSKYELYLPNRKELEKLVNSILREQTEEV</sequence>
<dbReference type="Proteomes" id="UP000094067">
    <property type="component" value="Unassembled WGS sequence"/>
</dbReference>
<dbReference type="Gene3D" id="3.40.1350.10">
    <property type="match status" value="1"/>
</dbReference>
<protein>
    <recommendedName>
        <fullName evidence="5">DUF1016 domain-containing protein</fullName>
    </recommendedName>
</protein>
<dbReference type="PANTHER" id="PTHR30547:SF5">
    <property type="entry name" value="NUCLEASE YHCG-RELATED"/>
    <property type="match status" value="1"/>
</dbReference>
<dbReference type="PATRIC" id="fig|1432052.4.peg.396"/>
<dbReference type="EMBL" id="MCGH01000001">
    <property type="protein sequence ID" value="ODM08726.1"/>
    <property type="molecule type" value="Genomic_DNA"/>
</dbReference>
<dbReference type="Pfam" id="PF06250">
    <property type="entry name" value="YhcG_C"/>
    <property type="match status" value="1"/>
</dbReference>
<comment type="caution">
    <text evidence="3">The sequence shown here is derived from an EMBL/GenBank/DDBJ whole genome shotgun (WGS) entry which is preliminary data.</text>
</comment>
<dbReference type="PANTHER" id="PTHR30547">
    <property type="entry name" value="UNCHARACTERIZED PROTEIN YHCG-RELATED"/>
    <property type="match status" value="1"/>
</dbReference>